<organism evidence="1 2">
    <name type="scientific">Natronocella acetinitrilica</name>
    <dbReference type="NCBI Taxonomy" id="414046"/>
    <lineage>
        <taxon>Bacteria</taxon>
        <taxon>Pseudomonadati</taxon>
        <taxon>Pseudomonadota</taxon>
        <taxon>Gammaproteobacteria</taxon>
        <taxon>Chromatiales</taxon>
        <taxon>Ectothiorhodospiraceae</taxon>
        <taxon>Natronocella</taxon>
    </lineage>
</organism>
<sequence length="50" mass="5107">MSDCSLLPAAGAQGFERAEGVQSLAPGVYWRCSVAIEGEARGTPPLGAKT</sequence>
<protein>
    <submittedName>
        <fullName evidence="1">Uncharacterized protein</fullName>
    </submittedName>
</protein>
<evidence type="ECO:0000313" key="1">
    <source>
        <dbReference type="EMBL" id="MCP1674408.1"/>
    </source>
</evidence>
<keyword evidence="2" id="KW-1185">Reference proteome</keyword>
<dbReference type="RefSeq" id="WP_253476377.1">
    <property type="nucleotide sequence ID" value="NZ_JALJXV010000003.1"/>
</dbReference>
<dbReference type="AlphaFoldDB" id="A0AAE3G3B5"/>
<dbReference type="EMBL" id="JALJXV010000003">
    <property type="protein sequence ID" value="MCP1674408.1"/>
    <property type="molecule type" value="Genomic_DNA"/>
</dbReference>
<proteinExistence type="predicted"/>
<evidence type="ECO:0000313" key="2">
    <source>
        <dbReference type="Proteomes" id="UP001205843"/>
    </source>
</evidence>
<name>A0AAE3G3B5_9GAMM</name>
<accession>A0AAE3G3B5</accession>
<gene>
    <name evidence="1" type="ORF">J2T57_001510</name>
</gene>
<dbReference type="Proteomes" id="UP001205843">
    <property type="component" value="Unassembled WGS sequence"/>
</dbReference>
<comment type="caution">
    <text evidence="1">The sequence shown here is derived from an EMBL/GenBank/DDBJ whole genome shotgun (WGS) entry which is preliminary data.</text>
</comment>
<reference evidence="1" key="1">
    <citation type="submission" date="2022-03" db="EMBL/GenBank/DDBJ databases">
        <title>Genomic Encyclopedia of Type Strains, Phase III (KMG-III): the genomes of soil and plant-associated and newly described type strains.</title>
        <authorList>
            <person name="Whitman W."/>
        </authorList>
    </citation>
    <scope>NUCLEOTIDE SEQUENCE</scope>
    <source>
        <strain evidence="1">ANL 6-2</strain>
    </source>
</reference>